<feature type="compositionally biased region" description="Low complexity" evidence="1">
    <location>
        <begin position="7"/>
        <end position="23"/>
    </location>
</feature>
<feature type="compositionally biased region" description="Low complexity" evidence="1">
    <location>
        <begin position="165"/>
        <end position="180"/>
    </location>
</feature>
<feature type="region of interest" description="Disordered" evidence="1">
    <location>
        <begin position="130"/>
        <end position="284"/>
    </location>
</feature>
<evidence type="ECO:0000313" key="3">
    <source>
        <dbReference type="Proteomes" id="UP001201163"/>
    </source>
</evidence>
<organism evidence="2 3">
    <name type="scientific">Lactarius akahatsu</name>
    <dbReference type="NCBI Taxonomy" id="416441"/>
    <lineage>
        <taxon>Eukaryota</taxon>
        <taxon>Fungi</taxon>
        <taxon>Dikarya</taxon>
        <taxon>Basidiomycota</taxon>
        <taxon>Agaricomycotina</taxon>
        <taxon>Agaricomycetes</taxon>
        <taxon>Russulales</taxon>
        <taxon>Russulaceae</taxon>
        <taxon>Lactarius</taxon>
    </lineage>
</organism>
<feature type="compositionally biased region" description="Pro residues" evidence="1">
    <location>
        <begin position="223"/>
        <end position="234"/>
    </location>
</feature>
<dbReference type="AlphaFoldDB" id="A0AAD4LE23"/>
<gene>
    <name evidence="2" type="ORF">EDB92DRAFT_1871980</name>
</gene>
<evidence type="ECO:0000313" key="2">
    <source>
        <dbReference type="EMBL" id="KAH8988341.1"/>
    </source>
</evidence>
<sequence>MQQYHLRPVSELSRSPSSRSSRSPPDHDMSPPSSHLPPIQHSVNGAQAPPRRPLSPSSLPHLDVSNGQAMPPRIYPPPPTGHELMRLFPPQPPEQPLFLKQGSTSLYFRRQEHQFFAQAGKEIIRVRVESDFPPTPARTSKGKEPVSVPHSWSAHPHAPQPPSVQQPQPQQQPAQSQPQPTMQPPPPLPEVAHAPAHMHSPPHPVPPYSHHHPDIARGNPSAVVPPPGYAPPHHPAAIVRNAPPPVDQRVDDIREEDDQSWRRPTPHGERRRAGKHTRRVVVRS</sequence>
<feature type="compositionally biased region" description="Low complexity" evidence="1">
    <location>
        <begin position="190"/>
        <end position="199"/>
    </location>
</feature>
<evidence type="ECO:0000256" key="1">
    <source>
        <dbReference type="SAM" id="MobiDB-lite"/>
    </source>
</evidence>
<accession>A0AAD4LE23</accession>
<keyword evidence="3" id="KW-1185">Reference proteome</keyword>
<name>A0AAD4LE23_9AGAM</name>
<comment type="caution">
    <text evidence="2">The sequence shown here is derived from an EMBL/GenBank/DDBJ whole genome shotgun (WGS) entry which is preliminary data.</text>
</comment>
<proteinExistence type="predicted"/>
<dbReference type="Proteomes" id="UP001201163">
    <property type="component" value="Unassembled WGS sequence"/>
</dbReference>
<feature type="region of interest" description="Disordered" evidence="1">
    <location>
        <begin position="1"/>
        <end position="98"/>
    </location>
</feature>
<feature type="compositionally biased region" description="Low complexity" evidence="1">
    <location>
        <begin position="145"/>
        <end position="157"/>
    </location>
</feature>
<feature type="compositionally biased region" description="Basic residues" evidence="1">
    <location>
        <begin position="269"/>
        <end position="284"/>
    </location>
</feature>
<protein>
    <submittedName>
        <fullName evidence="2">Uncharacterized protein</fullName>
    </submittedName>
</protein>
<dbReference type="EMBL" id="JAKELL010000042">
    <property type="protein sequence ID" value="KAH8988341.1"/>
    <property type="molecule type" value="Genomic_DNA"/>
</dbReference>
<reference evidence="2" key="1">
    <citation type="submission" date="2022-01" db="EMBL/GenBank/DDBJ databases">
        <title>Comparative genomics reveals a dynamic genome evolution in the ectomycorrhizal milk-cap (Lactarius) mushrooms.</title>
        <authorList>
            <consortium name="DOE Joint Genome Institute"/>
            <person name="Lebreton A."/>
            <person name="Tang N."/>
            <person name="Kuo A."/>
            <person name="LaButti K."/>
            <person name="Drula E."/>
            <person name="Barry K."/>
            <person name="Clum A."/>
            <person name="Lipzen A."/>
            <person name="Mousain D."/>
            <person name="Ng V."/>
            <person name="Wang R."/>
            <person name="Wang X."/>
            <person name="Dai Y."/>
            <person name="Henrissat B."/>
            <person name="Grigoriev I.V."/>
            <person name="Guerin-Laguette A."/>
            <person name="Yu F."/>
            <person name="Martin F.M."/>
        </authorList>
    </citation>
    <scope>NUCLEOTIDE SEQUENCE</scope>
    <source>
        <strain evidence="2">QP</strain>
    </source>
</reference>